<dbReference type="PIRSF" id="PIRSF037226">
    <property type="entry name" value="Amidohydrolase_ACY1L2_prd"/>
    <property type="match status" value="1"/>
</dbReference>
<keyword evidence="5" id="KW-1185">Reference proteome</keyword>
<dbReference type="EMBL" id="MU253831">
    <property type="protein sequence ID" value="KAG9245789.1"/>
    <property type="molecule type" value="Genomic_DNA"/>
</dbReference>
<dbReference type="PANTHER" id="PTHR30575:SF4">
    <property type="entry name" value="PEPTIDASE M20 DOMAIN-CONTAINING PROTEIN 2"/>
    <property type="match status" value="1"/>
</dbReference>
<protein>
    <recommendedName>
        <fullName evidence="2">Peptidase M20 domain-containing protein 2</fullName>
    </recommendedName>
</protein>
<dbReference type="Gene3D" id="3.30.70.360">
    <property type="match status" value="1"/>
</dbReference>
<dbReference type="AlphaFoldDB" id="A0A9P8CG26"/>
<accession>A0A9P8CG26</accession>
<sequence>MQSMQLTLLASKQKDVFLPYVDNYVNSISATLRPISLKIHDNPELNFREYIAHEVITTFLESQKGWEVTRSAYGLETAFVAVFDSGTPGPVISYNAEYDALAGIGHACGHNLIAIVSIGAALAAAAALTHFSLPGKVLIFGTPGEEGGGGKIMLLERGAYTDHKVDISLISHPGPAGDSVLSKTTAYTGFIAEYTGKAAHAAAAPWEGINALDALLLAYNGMSMLRQQTMPGDILQGYITNGGVAPNIIHAYAAGEFVARAATKTRRDILKAQLQNCFHAGASATGATLHFTQLESYDDMVPNLVLGAICRTAFNKLGGAIPAANEELARGGTKVSTDQGNVSYAMPSISLGFGIVSEEGNHNPKFAEAARTRDAHARAMRAAKALAVTGCIVLADDEVLGEARKEWKEAVGRKGDHEELGSI</sequence>
<dbReference type="Proteomes" id="UP000887226">
    <property type="component" value="Unassembled WGS sequence"/>
</dbReference>
<dbReference type="NCBIfam" id="TIGR01891">
    <property type="entry name" value="amidohydrolases"/>
    <property type="match status" value="1"/>
</dbReference>
<dbReference type="InterPro" id="IPR011650">
    <property type="entry name" value="Peptidase_M20_dimer"/>
</dbReference>
<organism evidence="4 5">
    <name type="scientific">Calycina marina</name>
    <dbReference type="NCBI Taxonomy" id="1763456"/>
    <lineage>
        <taxon>Eukaryota</taxon>
        <taxon>Fungi</taxon>
        <taxon>Dikarya</taxon>
        <taxon>Ascomycota</taxon>
        <taxon>Pezizomycotina</taxon>
        <taxon>Leotiomycetes</taxon>
        <taxon>Helotiales</taxon>
        <taxon>Pezizellaceae</taxon>
        <taxon>Calycina</taxon>
    </lineage>
</organism>
<proteinExistence type="inferred from homology"/>
<dbReference type="InterPro" id="IPR002933">
    <property type="entry name" value="Peptidase_M20"/>
</dbReference>
<gene>
    <name evidence="4" type="ORF">BJ878DRAFT_334588</name>
</gene>
<dbReference type="Gene3D" id="3.40.630.10">
    <property type="entry name" value="Zn peptidases"/>
    <property type="match status" value="1"/>
</dbReference>
<dbReference type="Pfam" id="PF01546">
    <property type="entry name" value="Peptidase_M20"/>
    <property type="match status" value="1"/>
</dbReference>
<comment type="caution">
    <text evidence="4">The sequence shown here is derived from an EMBL/GenBank/DDBJ whole genome shotgun (WGS) entry which is preliminary data.</text>
</comment>
<name>A0A9P8CG26_9HELO</name>
<feature type="domain" description="Peptidase M20 dimerisation" evidence="3">
    <location>
        <begin position="190"/>
        <end position="278"/>
    </location>
</feature>
<comment type="similarity">
    <text evidence="1 2">Belongs to the peptidase M20A family.</text>
</comment>
<dbReference type="SUPFAM" id="SSF53187">
    <property type="entry name" value="Zn-dependent exopeptidases"/>
    <property type="match status" value="1"/>
</dbReference>
<dbReference type="FunFam" id="3.30.70.360:FF:000004">
    <property type="entry name" value="Peptidase M20 domain-containing protein 2"/>
    <property type="match status" value="1"/>
</dbReference>
<evidence type="ECO:0000313" key="5">
    <source>
        <dbReference type="Proteomes" id="UP000887226"/>
    </source>
</evidence>
<dbReference type="InterPro" id="IPR052030">
    <property type="entry name" value="Peptidase_M20/M20A_hydrolases"/>
</dbReference>
<evidence type="ECO:0000256" key="1">
    <source>
        <dbReference type="ARBA" id="ARBA00006247"/>
    </source>
</evidence>
<reference evidence="4" key="1">
    <citation type="journal article" date="2021" name="IMA Fungus">
        <title>Genomic characterization of three marine fungi, including Emericellopsis atlantica sp. nov. with signatures of a generalist lifestyle and marine biomass degradation.</title>
        <authorList>
            <person name="Hagestad O.C."/>
            <person name="Hou L."/>
            <person name="Andersen J.H."/>
            <person name="Hansen E.H."/>
            <person name="Altermark B."/>
            <person name="Li C."/>
            <person name="Kuhnert E."/>
            <person name="Cox R.J."/>
            <person name="Crous P.W."/>
            <person name="Spatafora J.W."/>
            <person name="Lail K."/>
            <person name="Amirebrahimi M."/>
            <person name="Lipzen A."/>
            <person name="Pangilinan J."/>
            <person name="Andreopoulos W."/>
            <person name="Hayes R.D."/>
            <person name="Ng V."/>
            <person name="Grigoriev I.V."/>
            <person name="Jackson S.A."/>
            <person name="Sutton T.D.S."/>
            <person name="Dobson A.D.W."/>
            <person name="Rama T."/>
        </authorList>
    </citation>
    <scope>NUCLEOTIDE SEQUENCE</scope>
    <source>
        <strain evidence="4">TRa3180A</strain>
    </source>
</reference>
<dbReference type="CDD" id="cd05672">
    <property type="entry name" value="M20_ACY1L2-like"/>
    <property type="match status" value="1"/>
</dbReference>
<dbReference type="InterPro" id="IPR017439">
    <property type="entry name" value="Amidohydrolase"/>
</dbReference>
<dbReference type="GO" id="GO:0016805">
    <property type="term" value="F:dipeptidase activity"/>
    <property type="evidence" value="ECO:0007669"/>
    <property type="project" value="InterPro"/>
</dbReference>
<evidence type="ECO:0000313" key="4">
    <source>
        <dbReference type="EMBL" id="KAG9245789.1"/>
    </source>
</evidence>
<dbReference type="PANTHER" id="PTHR30575">
    <property type="entry name" value="PEPTIDASE M20"/>
    <property type="match status" value="1"/>
</dbReference>
<evidence type="ECO:0000259" key="3">
    <source>
        <dbReference type="Pfam" id="PF07687"/>
    </source>
</evidence>
<dbReference type="InterPro" id="IPR036264">
    <property type="entry name" value="Bact_exopeptidase_dim_dom"/>
</dbReference>
<dbReference type="InterPro" id="IPR017144">
    <property type="entry name" value="Xaa-Arg_dipeptidase"/>
</dbReference>
<dbReference type="OrthoDB" id="6119954at2759"/>
<dbReference type="SUPFAM" id="SSF55031">
    <property type="entry name" value="Bacterial exopeptidase dimerisation domain"/>
    <property type="match status" value="1"/>
</dbReference>
<evidence type="ECO:0000256" key="2">
    <source>
        <dbReference type="PIRNR" id="PIRNR037226"/>
    </source>
</evidence>
<dbReference type="Pfam" id="PF07687">
    <property type="entry name" value="M20_dimer"/>
    <property type="match status" value="1"/>
</dbReference>